<sequence>MVPGVRLGRTIGFPTANMQVPEAGHPEPGIYVAEFTDEKGASHGGVASLGTRPTVVTNGEMLLETFVLDFEGGLYGQLCSVRLLKFLRPGLTGWTR</sequence>
<dbReference type="InterPro" id="IPR015865">
    <property type="entry name" value="Riboflavin_kinase_bac/euk"/>
</dbReference>
<evidence type="ECO:0000256" key="2">
    <source>
        <dbReference type="ARBA" id="ARBA00022630"/>
    </source>
</evidence>
<comment type="catalytic activity">
    <reaction evidence="7">
        <text>riboflavin + ATP = FMN + ADP + H(+)</text>
        <dbReference type="Rhea" id="RHEA:14357"/>
        <dbReference type="ChEBI" id="CHEBI:15378"/>
        <dbReference type="ChEBI" id="CHEBI:30616"/>
        <dbReference type="ChEBI" id="CHEBI:57986"/>
        <dbReference type="ChEBI" id="CHEBI:58210"/>
        <dbReference type="ChEBI" id="CHEBI:456216"/>
        <dbReference type="EC" id="2.7.1.26"/>
    </reaction>
</comment>
<name>A0A6H0ZGQ6_9HYPH</name>
<protein>
    <recommendedName>
        <fullName evidence="1">riboflavin kinase</fullName>
        <ecNumber evidence="1">2.7.1.26</ecNumber>
    </recommendedName>
</protein>
<dbReference type="GO" id="GO:0005524">
    <property type="term" value="F:ATP binding"/>
    <property type="evidence" value="ECO:0007669"/>
    <property type="project" value="UniProtKB-KW"/>
</dbReference>
<dbReference type="Proteomes" id="UP000500870">
    <property type="component" value="Chromosome 2"/>
</dbReference>
<evidence type="ECO:0000256" key="1">
    <source>
        <dbReference type="ARBA" id="ARBA00012105"/>
    </source>
</evidence>
<organism evidence="9 10">
    <name type="scientific">Agrobacterium pusense</name>
    <dbReference type="NCBI Taxonomy" id="648995"/>
    <lineage>
        <taxon>Bacteria</taxon>
        <taxon>Pseudomonadati</taxon>
        <taxon>Pseudomonadota</taxon>
        <taxon>Alphaproteobacteria</taxon>
        <taxon>Hyphomicrobiales</taxon>
        <taxon>Rhizobiaceae</taxon>
        <taxon>Rhizobium/Agrobacterium group</taxon>
        <taxon>Agrobacterium</taxon>
    </lineage>
</organism>
<evidence type="ECO:0000256" key="3">
    <source>
        <dbReference type="ARBA" id="ARBA00022643"/>
    </source>
</evidence>
<gene>
    <name evidence="9" type="ORF">FOB41_01405</name>
</gene>
<dbReference type="AlphaFoldDB" id="A0A6H0ZGQ6"/>
<evidence type="ECO:0000256" key="5">
    <source>
        <dbReference type="ARBA" id="ARBA00022741"/>
    </source>
</evidence>
<keyword evidence="3" id="KW-0288">FMN</keyword>
<evidence type="ECO:0000256" key="4">
    <source>
        <dbReference type="ARBA" id="ARBA00022679"/>
    </source>
</evidence>
<proteinExistence type="predicted"/>
<evidence type="ECO:0000313" key="10">
    <source>
        <dbReference type="Proteomes" id="UP000500870"/>
    </source>
</evidence>
<evidence type="ECO:0000313" key="9">
    <source>
        <dbReference type="EMBL" id="QIX19849.1"/>
    </source>
</evidence>
<keyword evidence="2" id="KW-0285">Flavoprotein</keyword>
<dbReference type="GO" id="GO:0008531">
    <property type="term" value="F:riboflavin kinase activity"/>
    <property type="evidence" value="ECO:0007669"/>
    <property type="project" value="UniProtKB-EC"/>
</dbReference>
<keyword evidence="6" id="KW-0067">ATP-binding</keyword>
<dbReference type="GO" id="GO:0009231">
    <property type="term" value="P:riboflavin biosynthetic process"/>
    <property type="evidence" value="ECO:0007669"/>
    <property type="project" value="InterPro"/>
</dbReference>
<dbReference type="SUPFAM" id="SSF82114">
    <property type="entry name" value="Riboflavin kinase-like"/>
    <property type="match status" value="1"/>
</dbReference>
<keyword evidence="4" id="KW-0808">Transferase</keyword>
<dbReference type="SMART" id="SM00904">
    <property type="entry name" value="Flavokinase"/>
    <property type="match status" value="1"/>
</dbReference>
<evidence type="ECO:0000259" key="8">
    <source>
        <dbReference type="SMART" id="SM00904"/>
    </source>
</evidence>
<keyword evidence="5" id="KW-0547">Nucleotide-binding</keyword>
<evidence type="ECO:0000256" key="6">
    <source>
        <dbReference type="ARBA" id="ARBA00022840"/>
    </source>
</evidence>
<dbReference type="Gene3D" id="2.40.30.30">
    <property type="entry name" value="Riboflavin kinase-like"/>
    <property type="match status" value="1"/>
</dbReference>
<feature type="domain" description="Riboflavin kinase" evidence="8">
    <location>
        <begin position="2"/>
        <end position="92"/>
    </location>
</feature>
<dbReference type="Pfam" id="PF01687">
    <property type="entry name" value="Flavokinase"/>
    <property type="match status" value="1"/>
</dbReference>
<dbReference type="InterPro" id="IPR023465">
    <property type="entry name" value="Riboflavin_kinase_dom_sf"/>
</dbReference>
<reference evidence="9 10" key="1">
    <citation type="submission" date="2020-04" db="EMBL/GenBank/DDBJ databases">
        <title>FDA dAtabase for Regulatory Grade micrObial Sequences (FDA-ARGOS): Supporting development and validation of Infectious Disease Dx tests.</title>
        <authorList>
            <person name="Sciortino C."/>
            <person name="Tallon L."/>
            <person name="Sadzewicz L."/>
            <person name="Vavikolanu K."/>
            <person name="Mehta A."/>
            <person name="Aluvathingal J."/>
            <person name="Nadendla S."/>
            <person name="Nandy P."/>
            <person name="Geyer C."/>
            <person name="Yan Y."/>
            <person name="Sichtig H."/>
        </authorList>
    </citation>
    <scope>NUCLEOTIDE SEQUENCE [LARGE SCALE GENOMIC DNA]</scope>
    <source>
        <strain evidence="9 10">FDAARGOS_633</strain>
    </source>
</reference>
<dbReference type="EMBL" id="CP050896">
    <property type="protein sequence ID" value="QIX19849.1"/>
    <property type="molecule type" value="Genomic_DNA"/>
</dbReference>
<dbReference type="EC" id="2.7.1.26" evidence="1"/>
<accession>A0A6H0ZGQ6</accession>
<evidence type="ECO:0000256" key="7">
    <source>
        <dbReference type="ARBA" id="ARBA00047880"/>
    </source>
</evidence>